<evidence type="ECO:0000259" key="1">
    <source>
        <dbReference type="Pfam" id="PF06791"/>
    </source>
</evidence>
<gene>
    <name evidence="2" type="ORF">RMR22_04495</name>
</gene>
<reference evidence="2" key="1">
    <citation type="journal article" date="2023" name="Phytobiomes J">
        <title>Deciphering the key players within the bacterial microbiota associated with aerial crown gall tumors on rhododendron: Insights into the gallobiome.</title>
        <authorList>
            <person name="Kuzmanovic N."/>
            <person name="Nesme J."/>
            <person name="Wolf J."/>
            <person name="Neumann-Schaal M."/>
            <person name="Petersen J."/>
            <person name="Fernandez-Gnecco G."/>
            <person name="Sproeer C."/>
            <person name="Bunk B."/>
            <person name="Overmann J."/>
            <person name="Sorensen S.J."/>
            <person name="Idczak E."/>
            <person name="Smalla K."/>
        </authorList>
    </citation>
    <scope>NUCLEOTIDE SEQUENCE</scope>
    <source>
        <strain evidence="2">Rho-11.1</strain>
    </source>
</reference>
<proteinExistence type="predicted"/>
<name>A0AAW9FD22_9HYPH</name>
<dbReference type="InterPro" id="IPR009628">
    <property type="entry name" value="Phage_tape_measure_N"/>
</dbReference>
<protein>
    <submittedName>
        <fullName evidence="2">Phage tail length tape measure family protein</fullName>
    </submittedName>
</protein>
<accession>A0AAW9FD22</accession>
<feature type="domain" description="Bacteriophage tail tape measure N-terminal" evidence="1">
    <location>
        <begin position="241"/>
        <end position="321"/>
    </location>
</feature>
<comment type="caution">
    <text evidence="2">The sequence shown here is derived from an EMBL/GenBank/DDBJ whole genome shotgun (WGS) entry which is preliminary data.</text>
</comment>
<dbReference type="EMBL" id="JAVRAF010000001">
    <property type="protein sequence ID" value="MDX8301492.1"/>
    <property type="molecule type" value="Genomic_DNA"/>
</dbReference>
<dbReference type="Pfam" id="PF06791">
    <property type="entry name" value="TMP_2"/>
    <property type="match status" value="1"/>
</dbReference>
<sequence>MVMKISARVEIDATPAQRGSADASKAVQTIGTAADRTTAQLEKLQKTAAEGLRGSMSVVGGTTSTNAQDAAAAALERLKAKYDPVIAAQLKYKTRVAEIAQAQAAGAVSASQAIDLRMREKASLDAMVGSLNNVAAARKASAENAVARATITPDRGADVAAYGAELDKLRMRYNPLFAVITNYKQSQADIRQAHAVGAISADEMSAALDRQRRSTLASIDAIKGRNKAISDTPVANNGVRGFETANIAAQFQDIGVTAAMGMSPIQIALQQGTQLSAIIGGMQNPIRGLAAAFMSVISPISLVTIGVIAAGAAAIQYFTSAGDKAKSADTILKQHAETITSLKERYGEAASGLREFVTEGITGTAVDLRDRIKDAQDLIKEAATARSTYSVMIAPFASSTDSKTLSDWRQAFIDLRKSIADGKPDILSFRNSMALIAENTSLPAGLRKLAKEMRDFKEEGVVDTARAIPGMVQQLNLIGGSASGQINDVKALSNALRDLAGIAMPSLSDADKISAAANAGLRAAVQSNGTINEEARRRVLLQQQAAQQRLAEQTIINSDGNQTNVPIPGNKPVTLGDRDRAAERSATSTANAYRDLIKTADDRVAQMKLEAQLAGQTGVASDALRFKLDLLQQSEDKGRSLTSSQVEAINKRVEAFKKYAEEAAKATLKADLLFEREQMGRSAMDQQIASGLRGAGLEIDFDSYEAGLIRTNLQLQYARELAGDFANTFFSSFEQGKSVLESLGDAGVSALKRIANTMLNDVLNSIFSVNSAMSGSGGGGGFFKSLFSGIGSLFGGGGKFPSAPGGLYDQGGYTGPGGIHEARGVVHAGEIVWSQRNIADAGGVATVEAMRLGRRGYDNGGVVGVTPLMAASRSVNMLSQQAQTLQLMLKLGVSVDETGTIMPLIRQVVAEDAPGIAVQVVEDFSTNGLPDRIAAYNQDPRAR</sequence>
<dbReference type="AlphaFoldDB" id="A0AAW9FD22"/>
<dbReference type="RefSeq" id="WP_320202471.1">
    <property type="nucleotide sequence ID" value="NZ_CP192781.1"/>
</dbReference>
<evidence type="ECO:0000313" key="2">
    <source>
        <dbReference type="EMBL" id="MDX8301492.1"/>
    </source>
</evidence>
<organism evidence="2">
    <name type="scientific">Agrobacterium rosae</name>
    <dbReference type="NCBI Taxonomy" id="1972867"/>
    <lineage>
        <taxon>Bacteria</taxon>
        <taxon>Pseudomonadati</taxon>
        <taxon>Pseudomonadota</taxon>
        <taxon>Alphaproteobacteria</taxon>
        <taxon>Hyphomicrobiales</taxon>
        <taxon>Rhizobiaceae</taxon>
        <taxon>Rhizobium/Agrobacterium group</taxon>
        <taxon>Agrobacterium</taxon>
    </lineage>
</organism>